<feature type="transmembrane region" description="Helical" evidence="1">
    <location>
        <begin position="308"/>
        <end position="332"/>
    </location>
</feature>
<evidence type="ECO:0000313" key="6">
    <source>
        <dbReference type="EMBL" id="KAE9222144.1"/>
    </source>
</evidence>
<organism evidence="6 8">
    <name type="scientific">Phytophthora fragariae</name>
    <dbReference type="NCBI Taxonomy" id="53985"/>
    <lineage>
        <taxon>Eukaryota</taxon>
        <taxon>Sar</taxon>
        <taxon>Stramenopiles</taxon>
        <taxon>Oomycota</taxon>
        <taxon>Peronosporomycetes</taxon>
        <taxon>Peronosporales</taxon>
        <taxon>Peronosporaceae</taxon>
        <taxon>Phytophthora</taxon>
    </lineage>
</organism>
<evidence type="ECO:0000256" key="2">
    <source>
        <dbReference type="SAM" id="SignalP"/>
    </source>
</evidence>
<dbReference type="EMBL" id="QXGD01000861">
    <property type="protein sequence ID" value="KAE9222144.1"/>
    <property type="molecule type" value="Genomic_DNA"/>
</dbReference>
<evidence type="ECO:0000313" key="8">
    <source>
        <dbReference type="Proteomes" id="UP000440367"/>
    </source>
</evidence>
<feature type="transmembrane region" description="Helical" evidence="1">
    <location>
        <begin position="88"/>
        <end position="110"/>
    </location>
</feature>
<feature type="chain" id="PRO_5033524114" description="DUF4097 domain-containing protein" evidence="2">
    <location>
        <begin position="18"/>
        <end position="722"/>
    </location>
</feature>
<keyword evidence="1" id="KW-0472">Membrane</keyword>
<dbReference type="EMBL" id="QXFZ01000812">
    <property type="protein sequence ID" value="KAE9104049.1"/>
    <property type="molecule type" value="Genomic_DNA"/>
</dbReference>
<name>A0A6A3YPQ8_9STRA</name>
<evidence type="ECO:0000313" key="7">
    <source>
        <dbReference type="Proteomes" id="UP000429523"/>
    </source>
</evidence>
<evidence type="ECO:0000259" key="3">
    <source>
        <dbReference type="Pfam" id="PF13349"/>
    </source>
</evidence>
<accession>A0A6A3YPQ8</accession>
<feature type="signal peptide" evidence="2">
    <location>
        <begin position="1"/>
        <end position="17"/>
    </location>
</feature>
<dbReference type="InterPro" id="IPR025164">
    <property type="entry name" value="Toastrack_DUF4097"/>
</dbReference>
<keyword evidence="2" id="KW-0732">Signal</keyword>
<dbReference type="AlphaFoldDB" id="A0A6A3YPQ8"/>
<dbReference type="Proteomes" id="UP000441208">
    <property type="component" value="Unassembled WGS sequence"/>
</dbReference>
<feature type="transmembrane region" description="Helical" evidence="1">
    <location>
        <begin position="219"/>
        <end position="242"/>
    </location>
</feature>
<sequence length="722" mass="77695">MVAIGSCFGFSILGGLCLLFTSDVELEVAAYLEKSLLLRDIDNRSKLLTETKRILEIAAAVLIVDAIAHLCFSLYLRRLLGERRAAVAFLQIFSVIMFPLSLFLIIGGNYVVDIGTLASAPYAGLAIFASGVLLLVVALLAFVGGNFEYRRLLSVCYLLSALIGACSVVLSITCFAGRSYVEENILQNWESIRILLPPTSQVAYDRNRFAVVMQSNLNAVAYVGLLSGLFVLSEAGMSLSLMRHAASWKHRLARAKRSIKDLQQTAVSLDPVDANASVPEADSPLSFFQQWINLFDKSTRRQRIAMRVVVVLIMLAVTFILAVMCANVAFLAKCSSIDTRIASASFSLVNSSTEAEVDTIQLVNSFSRGEIIISSANTATGTVDMSFYGSEGGTIAATRMYKKETTNNTLSIDTWPLGITQFLWIDGSCQRSKLEVDLPQDKLRSLVVNSNTSVILNGSDTMTLQGLSITTTQSSILCSDVEIQGDQFLLQTSSGDITVDGLTIDASDTLVAESPAKVYSALGIVSLTDVTLSQCDLQVETGASSLVLSDVHGSVNIGRSHIQAKSSSASISVDDVQANWITLRSKTGDISGRELAVEGNSAFMGRLEVSTVSGDVELEEITASGTIHVESASGKITIHLNTQTFAGMYYMRSEYGIMSIRQTNYSSDVVVESADSVDGLEKHGSINCDPATSNCLAFGNIYLRSSLGNVELVLGCDTYSCD</sequence>
<reference evidence="7 8" key="1">
    <citation type="submission" date="2018-08" db="EMBL/GenBank/DDBJ databases">
        <title>Genomic investigation of the strawberry pathogen Phytophthora fragariae indicates pathogenicity is determined by transcriptional variation in three key races.</title>
        <authorList>
            <person name="Adams T.M."/>
            <person name="Armitage A.D."/>
            <person name="Sobczyk M.K."/>
            <person name="Bates H.J."/>
            <person name="Dunwell J.M."/>
            <person name="Nellist C.F."/>
            <person name="Harrison R.J."/>
        </authorList>
    </citation>
    <scope>NUCLEOTIDE SEQUENCE [LARGE SCALE GENOMIC DNA]</scope>
    <source>
        <strain evidence="6 8">BC-1</strain>
        <strain evidence="5 9">NOV-71</strain>
        <strain evidence="4 7">NOV-9</strain>
    </source>
</reference>
<keyword evidence="1" id="KW-1133">Transmembrane helix</keyword>
<feature type="transmembrane region" description="Helical" evidence="1">
    <location>
        <begin position="53"/>
        <end position="76"/>
    </location>
</feature>
<evidence type="ECO:0000313" key="9">
    <source>
        <dbReference type="Proteomes" id="UP000441208"/>
    </source>
</evidence>
<keyword evidence="1" id="KW-0812">Transmembrane</keyword>
<dbReference type="EMBL" id="QXGF01000876">
    <property type="protein sequence ID" value="KAE8934718.1"/>
    <property type="molecule type" value="Genomic_DNA"/>
</dbReference>
<feature type="transmembrane region" description="Helical" evidence="1">
    <location>
        <begin position="155"/>
        <end position="181"/>
    </location>
</feature>
<dbReference type="Proteomes" id="UP000429523">
    <property type="component" value="Unassembled WGS sequence"/>
</dbReference>
<gene>
    <name evidence="6" type="ORF">PF002_g15375</name>
    <name evidence="5" type="ORF">PF007_g14179</name>
    <name evidence="4" type="ORF">PF009_g15310</name>
</gene>
<proteinExistence type="predicted"/>
<protein>
    <recommendedName>
        <fullName evidence="3">DUF4097 domain-containing protein</fullName>
    </recommendedName>
</protein>
<feature type="transmembrane region" description="Helical" evidence="1">
    <location>
        <begin position="122"/>
        <end position="143"/>
    </location>
</feature>
<evidence type="ECO:0000313" key="4">
    <source>
        <dbReference type="EMBL" id="KAE8934718.1"/>
    </source>
</evidence>
<evidence type="ECO:0000313" key="5">
    <source>
        <dbReference type="EMBL" id="KAE9104049.1"/>
    </source>
</evidence>
<feature type="domain" description="DUF4097" evidence="3">
    <location>
        <begin position="548"/>
        <end position="683"/>
    </location>
</feature>
<dbReference type="Proteomes" id="UP000440367">
    <property type="component" value="Unassembled WGS sequence"/>
</dbReference>
<evidence type="ECO:0000256" key="1">
    <source>
        <dbReference type="SAM" id="Phobius"/>
    </source>
</evidence>
<dbReference type="Pfam" id="PF13349">
    <property type="entry name" value="DUF4097"/>
    <property type="match status" value="1"/>
</dbReference>
<comment type="caution">
    <text evidence="6">The sequence shown here is derived from an EMBL/GenBank/DDBJ whole genome shotgun (WGS) entry which is preliminary data.</text>
</comment>